<dbReference type="RefSeq" id="XP_451775.1">
    <property type="nucleotide sequence ID" value="XM_451775.1"/>
</dbReference>
<dbReference type="HOGENOM" id="CLU_2158804_0_0_1"/>
<name>Q6CWB4_KLULA</name>
<dbReference type="GeneID" id="2897226"/>
<dbReference type="InParanoid" id="Q6CWB4"/>
<keyword evidence="2" id="KW-1185">Reference proteome</keyword>
<gene>
    <name evidence="1" type="ORF">KLLA0_B05379g</name>
</gene>
<dbReference type="Proteomes" id="UP000000598">
    <property type="component" value="Chromosome B"/>
</dbReference>
<protein>
    <submittedName>
        <fullName evidence="1">KLLA0B05379p</fullName>
    </submittedName>
</protein>
<accession>Q6CWB4</accession>
<reference evidence="1 2" key="1">
    <citation type="journal article" date="2004" name="Nature">
        <title>Genome evolution in yeasts.</title>
        <authorList>
            <consortium name="Genolevures"/>
            <person name="Dujon B."/>
            <person name="Sherman D."/>
            <person name="Fischer G."/>
            <person name="Durrens P."/>
            <person name="Casaregola S."/>
            <person name="Lafontaine I."/>
            <person name="de Montigny J."/>
            <person name="Marck C."/>
            <person name="Neuveglise C."/>
            <person name="Talla E."/>
            <person name="Goffard N."/>
            <person name="Frangeul L."/>
            <person name="Aigle M."/>
            <person name="Anthouard V."/>
            <person name="Babour A."/>
            <person name="Barbe V."/>
            <person name="Barnay S."/>
            <person name="Blanchin S."/>
            <person name="Beckerich J.M."/>
            <person name="Beyne E."/>
            <person name="Bleykasten C."/>
            <person name="Boisrame A."/>
            <person name="Boyer J."/>
            <person name="Cattolico L."/>
            <person name="Confanioleri F."/>
            <person name="de Daruvar A."/>
            <person name="Despons L."/>
            <person name="Fabre E."/>
            <person name="Fairhead C."/>
            <person name="Ferry-Dumazet H."/>
            <person name="Groppi A."/>
            <person name="Hantraye F."/>
            <person name="Hennequin C."/>
            <person name="Jauniaux N."/>
            <person name="Joyet P."/>
            <person name="Kachouri R."/>
            <person name="Kerrest A."/>
            <person name="Koszul R."/>
            <person name="Lemaire M."/>
            <person name="Lesur I."/>
            <person name="Ma L."/>
            <person name="Muller H."/>
            <person name="Nicaud J.M."/>
            <person name="Nikolski M."/>
            <person name="Oztas S."/>
            <person name="Ozier-Kalogeropoulos O."/>
            <person name="Pellenz S."/>
            <person name="Potier S."/>
            <person name="Richard G.F."/>
            <person name="Straub M.L."/>
            <person name="Suleau A."/>
            <person name="Swennene D."/>
            <person name="Tekaia F."/>
            <person name="Wesolowski-Louvel M."/>
            <person name="Westhof E."/>
            <person name="Wirth B."/>
            <person name="Zeniou-Meyer M."/>
            <person name="Zivanovic I."/>
            <person name="Bolotin-Fukuhara M."/>
            <person name="Thierry A."/>
            <person name="Bouchier C."/>
            <person name="Caudron B."/>
            <person name="Scarpelli C."/>
            <person name="Gaillardin C."/>
            <person name="Weissenbach J."/>
            <person name="Wincker P."/>
            <person name="Souciet J.L."/>
        </authorList>
    </citation>
    <scope>NUCLEOTIDE SEQUENCE [LARGE SCALE GENOMIC DNA]</scope>
    <source>
        <strain evidence="2">ATCC 8585 / CBS 2359 / DSM 70799 / NBRC 1267 / NRRL Y-1140 / WM37</strain>
    </source>
</reference>
<dbReference type="PaxDb" id="284590-Q6CWB4"/>
<organism evidence="1 2">
    <name type="scientific">Kluyveromyces lactis (strain ATCC 8585 / CBS 2359 / DSM 70799 / NBRC 1267 / NRRL Y-1140 / WM37)</name>
    <name type="common">Yeast</name>
    <name type="synonym">Candida sphaerica</name>
    <dbReference type="NCBI Taxonomy" id="284590"/>
    <lineage>
        <taxon>Eukaryota</taxon>
        <taxon>Fungi</taxon>
        <taxon>Dikarya</taxon>
        <taxon>Ascomycota</taxon>
        <taxon>Saccharomycotina</taxon>
        <taxon>Saccharomycetes</taxon>
        <taxon>Saccharomycetales</taxon>
        <taxon>Saccharomycetaceae</taxon>
        <taxon>Kluyveromyces</taxon>
    </lineage>
</organism>
<evidence type="ECO:0000313" key="2">
    <source>
        <dbReference type="Proteomes" id="UP000000598"/>
    </source>
</evidence>
<evidence type="ECO:0000313" key="1">
    <source>
        <dbReference type="EMBL" id="CAH02168.1"/>
    </source>
</evidence>
<proteinExistence type="predicted"/>
<dbReference type="EMBL" id="CR382122">
    <property type="protein sequence ID" value="CAH02168.1"/>
    <property type="molecule type" value="Genomic_DNA"/>
</dbReference>
<dbReference type="KEGG" id="kla:KLLA0_B05379g"/>
<dbReference type="STRING" id="284590.Q6CWB4"/>
<sequence>MEKKYVHVIEMDEVYSVGNPILLRSGNSVLDALCGCLPSMEVIKVYLTSFFNSSLFKEIEIVDPNKVFSDVDVCLIAVNGEKKTLAMLVGYNYSSVRNVLVNNKKIHPLPT</sequence>
<dbReference type="AlphaFoldDB" id="Q6CWB4"/>